<dbReference type="InParanoid" id="A0A317XRK5"/>
<dbReference type="SUPFAM" id="SSF51735">
    <property type="entry name" value="NAD(P)-binding Rossmann-fold domains"/>
    <property type="match status" value="1"/>
</dbReference>
<protein>
    <submittedName>
        <fullName evidence="2">NAD(P)-binding protein</fullName>
    </submittedName>
</protein>
<evidence type="ECO:0000313" key="2">
    <source>
        <dbReference type="EMBL" id="PWZ00935.1"/>
    </source>
</evidence>
<dbReference type="STRING" id="1882483.A0A317XRK5"/>
<dbReference type="InterPro" id="IPR002347">
    <property type="entry name" value="SDR_fam"/>
</dbReference>
<sequence>MASYTHILREVFRDPALTRDKSVRWDPTKQMKSLSGKVVVLTGPNSGIGYETLRQLVLSDAKVYLFGRSLAKMEAAKKAIHDECVASLANDYADGDLRFNGKVGEMVLVQCDLASLESIQRAAKQFMAMEDHVDLFFGNAGVMIGGQTAEGYELMLGTNVLGHHALIRLLLPALRRAAQQSNSVETGETRVVLTSSGSHNWVDKPVHMSSAGLDDVTKTGMNLFHLYGRSKLGNIYTARKLAQIFADNGDGVVVCSVHPGGVKSQLGSENKLLTRIKNLFLDPANLGAVTQLWGAVGAEKNAVDGKYLVPWARVGEESQLAQNDAVRDELWAWCEQQCIKHGLVDKAIP</sequence>
<proteinExistence type="predicted"/>
<keyword evidence="1" id="KW-0560">Oxidoreductase</keyword>
<keyword evidence="3" id="KW-1185">Reference proteome</keyword>
<accession>A0A317XRK5</accession>
<dbReference type="Gene3D" id="3.40.50.720">
    <property type="entry name" value="NAD(P)-binding Rossmann-like Domain"/>
    <property type="match status" value="1"/>
</dbReference>
<name>A0A317XRK5_9BASI</name>
<dbReference type="EMBL" id="KZ819191">
    <property type="protein sequence ID" value="PWZ00935.1"/>
    <property type="molecule type" value="Genomic_DNA"/>
</dbReference>
<dbReference type="GO" id="GO:0016491">
    <property type="term" value="F:oxidoreductase activity"/>
    <property type="evidence" value="ECO:0007669"/>
    <property type="project" value="UniProtKB-KW"/>
</dbReference>
<gene>
    <name evidence="2" type="ORF">BCV70DRAFT_84951</name>
</gene>
<dbReference type="PRINTS" id="PR00081">
    <property type="entry name" value="GDHRDH"/>
</dbReference>
<reference evidence="2 3" key="1">
    <citation type="journal article" date="2018" name="Mol. Biol. Evol.">
        <title>Broad Genomic Sampling Reveals a Smut Pathogenic Ancestry of the Fungal Clade Ustilaginomycotina.</title>
        <authorList>
            <person name="Kijpornyongpan T."/>
            <person name="Mondo S.J."/>
            <person name="Barry K."/>
            <person name="Sandor L."/>
            <person name="Lee J."/>
            <person name="Lipzen A."/>
            <person name="Pangilinan J."/>
            <person name="LaButti K."/>
            <person name="Hainaut M."/>
            <person name="Henrissat B."/>
            <person name="Grigoriev I.V."/>
            <person name="Spatafora J.W."/>
            <person name="Aime M.C."/>
        </authorList>
    </citation>
    <scope>NUCLEOTIDE SEQUENCE [LARGE SCALE GENOMIC DNA]</scope>
    <source>
        <strain evidence="2 3">MCA 3645</strain>
    </source>
</reference>
<dbReference type="PANTHER" id="PTHR43157">
    <property type="entry name" value="PHOSPHATIDYLINOSITOL-GLYCAN BIOSYNTHESIS CLASS F PROTEIN-RELATED"/>
    <property type="match status" value="1"/>
</dbReference>
<dbReference type="Proteomes" id="UP000246740">
    <property type="component" value="Unassembled WGS sequence"/>
</dbReference>
<dbReference type="PANTHER" id="PTHR43157:SF31">
    <property type="entry name" value="PHOSPHATIDYLINOSITOL-GLYCAN BIOSYNTHESIS CLASS F PROTEIN"/>
    <property type="match status" value="1"/>
</dbReference>
<organism evidence="2 3">
    <name type="scientific">Testicularia cyperi</name>
    <dbReference type="NCBI Taxonomy" id="1882483"/>
    <lineage>
        <taxon>Eukaryota</taxon>
        <taxon>Fungi</taxon>
        <taxon>Dikarya</taxon>
        <taxon>Basidiomycota</taxon>
        <taxon>Ustilaginomycotina</taxon>
        <taxon>Ustilaginomycetes</taxon>
        <taxon>Ustilaginales</taxon>
        <taxon>Anthracoideaceae</taxon>
        <taxon>Testicularia</taxon>
    </lineage>
</organism>
<evidence type="ECO:0000256" key="1">
    <source>
        <dbReference type="ARBA" id="ARBA00023002"/>
    </source>
</evidence>
<dbReference type="AlphaFoldDB" id="A0A317XRK5"/>
<dbReference type="Pfam" id="PF00106">
    <property type="entry name" value="adh_short"/>
    <property type="match status" value="1"/>
</dbReference>
<dbReference type="OrthoDB" id="191139at2759"/>
<dbReference type="InterPro" id="IPR036291">
    <property type="entry name" value="NAD(P)-bd_dom_sf"/>
</dbReference>
<evidence type="ECO:0000313" key="3">
    <source>
        <dbReference type="Proteomes" id="UP000246740"/>
    </source>
</evidence>